<evidence type="ECO:0000256" key="3">
    <source>
        <dbReference type="PROSITE-ProRule" id="PRU00302"/>
    </source>
</evidence>
<reference evidence="7 8" key="1">
    <citation type="submission" date="2024-02" db="EMBL/GenBank/DDBJ databases">
        <authorList>
            <person name="Daric V."/>
            <person name="Darras S."/>
        </authorList>
    </citation>
    <scope>NUCLEOTIDE SEQUENCE [LARGE SCALE GENOMIC DNA]</scope>
</reference>
<dbReference type="PROSITE" id="PS51092">
    <property type="entry name" value="FN2_2"/>
    <property type="match status" value="1"/>
</dbReference>
<evidence type="ECO:0000256" key="2">
    <source>
        <dbReference type="ARBA" id="ARBA00023157"/>
    </source>
</evidence>
<dbReference type="PROSITE" id="PS50923">
    <property type="entry name" value="SUSHI"/>
    <property type="match status" value="1"/>
</dbReference>
<gene>
    <name evidence="7" type="ORF">CVLEPA_LOCUS4055</name>
</gene>
<keyword evidence="2 3" id="KW-1015">Disulfide bond</keyword>
<comment type="caution">
    <text evidence="7">The sequence shown here is derived from an EMBL/GenBank/DDBJ whole genome shotgun (WGS) entry which is preliminary data.</text>
</comment>
<dbReference type="Pfam" id="PF00040">
    <property type="entry name" value="fn2"/>
    <property type="match status" value="1"/>
</dbReference>
<accession>A0ABP0F3Q8</accession>
<keyword evidence="8" id="KW-1185">Reference proteome</keyword>
<dbReference type="SUPFAM" id="SSF57440">
    <property type="entry name" value="Kringle-like"/>
    <property type="match status" value="1"/>
</dbReference>
<dbReference type="Proteomes" id="UP001642483">
    <property type="component" value="Unassembled WGS sequence"/>
</dbReference>
<dbReference type="SMART" id="SM00059">
    <property type="entry name" value="FN2"/>
    <property type="match status" value="1"/>
</dbReference>
<evidence type="ECO:0000313" key="8">
    <source>
        <dbReference type="Proteomes" id="UP001642483"/>
    </source>
</evidence>
<dbReference type="Gene3D" id="2.10.10.10">
    <property type="entry name" value="Fibronectin, type II, collagen-binding"/>
    <property type="match status" value="1"/>
</dbReference>
<dbReference type="Gene3D" id="2.10.70.10">
    <property type="entry name" value="Complement Module, domain 1"/>
    <property type="match status" value="1"/>
</dbReference>
<dbReference type="InterPro" id="IPR035976">
    <property type="entry name" value="Sushi/SCR/CCP_sf"/>
</dbReference>
<feature type="domain" description="Fibronectin type-II" evidence="6">
    <location>
        <begin position="27"/>
        <end position="72"/>
    </location>
</feature>
<dbReference type="InterPro" id="IPR000436">
    <property type="entry name" value="Sushi_SCR_CCP_dom"/>
</dbReference>
<proteinExistence type="predicted"/>
<evidence type="ECO:0000259" key="5">
    <source>
        <dbReference type="PROSITE" id="PS50923"/>
    </source>
</evidence>
<name>A0ABP0F3Q8_CLALP</name>
<dbReference type="InterPro" id="IPR013806">
    <property type="entry name" value="Kringle-like"/>
</dbReference>
<dbReference type="EMBL" id="CAWYQH010000013">
    <property type="protein sequence ID" value="CAK8674350.1"/>
    <property type="molecule type" value="Genomic_DNA"/>
</dbReference>
<protein>
    <submittedName>
        <fullName evidence="7">Uncharacterized protein</fullName>
    </submittedName>
</protein>
<feature type="domain" description="Sushi" evidence="5">
    <location>
        <begin position="72"/>
        <end position="134"/>
    </location>
</feature>
<keyword evidence="1" id="KW-0677">Repeat</keyword>
<evidence type="ECO:0000259" key="6">
    <source>
        <dbReference type="PROSITE" id="PS51092"/>
    </source>
</evidence>
<dbReference type="CDD" id="cd00033">
    <property type="entry name" value="CCP"/>
    <property type="match status" value="1"/>
</dbReference>
<evidence type="ECO:0000256" key="4">
    <source>
        <dbReference type="PROSITE-ProRule" id="PRU00479"/>
    </source>
</evidence>
<dbReference type="SUPFAM" id="SSF57535">
    <property type="entry name" value="Complement control module/SCR domain"/>
    <property type="match status" value="1"/>
</dbReference>
<dbReference type="InterPro" id="IPR036943">
    <property type="entry name" value="FN_type2_sf"/>
</dbReference>
<evidence type="ECO:0000256" key="1">
    <source>
        <dbReference type="ARBA" id="ARBA00022737"/>
    </source>
</evidence>
<evidence type="ECO:0000313" key="7">
    <source>
        <dbReference type="EMBL" id="CAK8674350.1"/>
    </source>
</evidence>
<dbReference type="Pfam" id="PF00084">
    <property type="entry name" value="Sushi"/>
    <property type="match status" value="1"/>
</dbReference>
<feature type="disulfide bond" evidence="3">
    <location>
        <begin position="106"/>
        <end position="133"/>
    </location>
</feature>
<sequence>MSLLNVSCKLFFTFLTNTLQRLERQCTDSGECHFPFVYKGRTYKACIESKIGLADWCSLTAEYDDEWDRCDKSCPCAFYFDVVPARTIVGSIKFPYVPGDSITYSCQAGYNMMRPATIVCQNTGKWSSNPPSCV</sequence>
<dbReference type="InterPro" id="IPR000562">
    <property type="entry name" value="FN_type2_dom"/>
</dbReference>
<dbReference type="SMART" id="SM00032">
    <property type="entry name" value="CCP"/>
    <property type="match status" value="1"/>
</dbReference>
<comment type="caution">
    <text evidence="4">Lacks conserved residue(s) required for the propagation of feature annotation.</text>
</comment>
<organism evidence="7 8">
    <name type="scientific">Clavelina lepadiformis</name>
    <name type="common">Light-bulb sea squirt</name>
    <name type="synonym">Ascidia lepadiformis</name>
    <dbReference type="NCBI Taxonomy" id="159417"/>
    <lineage>
        <taxon>Eukaryota</taxon>
        <taxon>Metazoa</taxon>
        <taxon>Chordata</taxon>
        <taxon>Tunicata</taxon>
        <taxon>Ascidiacea</taxon>
        <taxon>Aplousobranchia</taxon>
        <taxon>Clavelinidae</taxon>
        <taxon>Clavelina</taxon>
    </lineage>
</organism>
<keyword evidence="3" id="KW-0768">Sushi</keyword>